<accession>A0ACC3CI73</accession>
<dbReference type="EMBL" id="CM020620">
    <property type="protein sequence ID" value="KAK1869879.1"/>
    <property type="molecule type" value="Genomic_DNA"/>
</dbReference>
<evidence type="ECO:0000313" key="1">
    <source>
        <dbReference type="EMBL" id="KAK1869879.1"/>
    </source>
</evidence>
<sequence length="493" mass="53149">MTDMLHLLRRCARGAQGYVVVRSVPIVVQVPVLHCTGSVMQKLVFFFWSEQGQISKVIAKIGMCGVTGRSNQGSLYMREHIKFVALILSCPDIVGVPIDSAVLSMWSLAVLMTAAWRQARTAPMNKRVQAVAVMELAAGLLAHLWSALKPLDKERKTAGVMSLYLHATLVHARDSLGDNSPAKAVITDNHVEGRVHDMGKHHKARVTNVARAQAVTELPARADDTEECRSRSGFRADLQVYTERLEVCGCCRADLGETQAMDLAKAVERTGKRGCVAEEEEDSAAFSFLMPVALLHDQKALDDAAAEQPWLSKESKVARTLSQRLRTLHVCLCGAVTQMEAGPLVLRLRHLSNADGVAHAPGEADDAAAEGDAGAGDAEAVRASAHAGGAAAGGPTPQRPNGLQPGVAADESGLTPNDTRCMMVRHTLECLHHNDGTCDGICAEEEDAALDPKKTTPAPERMITAKEFYAAAEALRDKISEEDMLMLLFLVRM</sequence>
<reference evidence="1" key="1">
    <citation type="submission" date="2019-11" db="EMBL/GenBank/DDBJ databases">
        <title>Nori genome reveals adaptations in red seaweeds to the harsh intertidal environment.</title>
        <authorList>
            <person name="Wang D."/>
            <person name="Mao Y."/>
        </authorList>
    </citation>
    <scope>NUCLEOTIDE SEQUENCE</scope>
    <source>
        <tissue evidence="1">Gametophyte</tissue>
    </source>
</reference>
<keyword evidence="2" id="KW-1185">Reference proteome</keyword>
<comment type="caution">
    <text evidence="1">The sequence shown here is derived from an EMBL/GenBank/DDBJ whole genome shotgun (WGS) entry which is preliminary data.</text>
</comment>
<organism evidence="1 2">
    <name type="scientific">Pyropia yezoensis</name>
    <name type="common">Susabi-nori</name>
    <name type="synonym">Porphyra yezoensis</name>
    <dbReference type="NCBI Taxonomy" id="2788"/>
    <lineage>
        <taxon>Eukaryota</taxon>
        <taxon>Rhodophyta</taxon>
        <taxon>Bangiophyceae</taxon>
        <taxon>Bangiales</taxon>
        <taxon>Bangiaceae</taxon>
        <taxon>Pyropia</taxon>
    </lineage>
</organism>
<proteinExistence type="predicted"/>
<name>A0ACC3CI73_PYRYE</name>
<gene>
    <name evidence="1" type="ORF">I4F81_012344</name>
</gene>
<dbReference type="Proteomes" id="UP000798662">
    <property type="component" value="Chromosome 3"/>
</dbReference>
<protein>
    <submittedName>
        <fullName evidence="1">Uncharacterized protein</fullName>
    </submittedName>
</protein>
<evidence type="ECO:0000313" key="2">
    <source>
        <dbReference type="Proteomes" id="UP000798662"/>
    </source>
</evidence>